<evidence type="ECO:0000313" key="3">
    <source>
        <dbReference type="EMBL" id="CAG8707599.1"/>
    </source>
</evidence>
<dbReference type="SUPFAM" id="SSF50969">
    <property type="entry name" value="YVTN repeat-like/Quinoprotein amine dehydrogenase"/>
    <property type="match status" value="1"/>
</dbReference>
<dbReference type="Proteomes" id="UP000789342">
    <property type="component" value="Unassembled WGS sequence"/>
</dbReference>
<proteinExistence type="predicted"/>
<feature type="transmembrane region" description="Helical" evidence="2">
    <location>
        <begin position="937"/>
        <end position="962"/>
    </location>
</feature>
<feature type="transmembrane region" description="Helical" evidence="2">
    <location>
        <begin position="875"/>
        <end position="895"/>
    </location>
</feature>
<name>A0A9N9HUV8_9GLOM</name>
<evidence type="ECO:0000256" key="2">
    <source>
        <dbReference type="SAM" id="Phobius"/>
    </source>
</evidence>
<dbReference type="GO" id="GO:0098703">
    <property type="term" value="P:calcium ion import across plasma membrane"/>
    <property type="evidence" value="ECO:0007669"/>
    <property type="project" value="TreeGrafter"/>
</dbReference>
<keyword evidence="1" id="KW-0677">Repeat</keyword>
<dbReference type="OrthoDB" id="2377581at2759"/>
<organism evidence="3 4">
    <name type="scientific">Acaulospora morrowiae</name>
    <dbReference type="NCBI Taxonomy" id="94023"/>
    <lineage>
        <taxon>Eukaryota</taxon>
        <taxon>Fungi</taxon>
        <taxon>Fungi incertae sedis</taxon>
        <taxon>Mucoromycota</taxon>
        <taxon>Glomeromycotina</taxon>
        <taxon>Glomeromycetes</taxon>
        <taxon>Diversisporales</taxon>
        <taxon>Acaulosporaceae</taxon>
        <taxon>Acaulospora</taxon>
    </lineage>
</organism>
<dbReference type="EMBL" id="CAJVPV010018550">
    <property type="protein sequence ID" value="CAG8707599.1"/>
    <property type="molecule type" value="Genomic_DNA"/>
</dbReference>
<protein>
    <submittedName>
        <fullName evidence="3">3906_t:CDS:1</fullName>
    </submittedName>
</protein>
<dbReference type="GO" id="GO:0005886">
    <property type="term" value="C:plasma membrane"/>
    <property type="evidence" value="ECO:0007669"/>
    <property type="project" value="TreeGrafter"/>
</dbReference>
<feature type="non-terminal residue" evidence="3">
    <location>
        <position position="1"/>
    </location>
</feature>
<dbReference type="InterPro" id="IPR024862">
    <property type="entry name" value="TRPV"/>
</dbReference>
<evidence type="ECO:0000313" key="4">
    <source>
        <dbReference type="Proteomes" id="UP000789342"/>
    </source>
</evidence>
<dbReference type="AlphaFoldDB" id="A0A9N9HUV8"/>
<gene>
    <name evidence="3" type="ORF">AMORRO_LOCUS12511</name>
</gene>
<keyword evidence="2" id="KW-0472">Membrane</keyword>
<reference evidence="3" key="1">
    <citation type="submission" date="2021-06" db="EMBL/GenBank/DDBJ databases">
        <authorList>
            <person name="Kallberg Y."/>
            <person name="Tangrot J."/>
            <person name="Rosling A."/>
        </authorList>
    </citation>
    <scope>NUCLEOTIDE SEQUENCE</scope>
    <source>
        <strain evidence="3">CL551</strain>
    </source>
</reference>
<keyword evidence="4" id="KW-1185">Reference proteome</keyword>
<sequence length="983" mass="114179">MGSSPGERYVATWSREDGVLAMWPVLHDSTKLSRIFSAKTPFNKTTVGNTEKIYVSVSEYGDYVSIAKVTIIEHTTETVNMDSANSSSAKAEKPEASYVIYSTNINEHHRHDHTSRLSLLDLSGPLIFCHDSRMVGFTDDFMYLFSTRTWKVVNNVCISQLVQIAPRYSPDSNVFITEIYDILIHSLRNDCLVWPEGKSGLSVWDPEGTLKQWFYVEYENLLSSRNLYAISQNGRIVARFYEESDPENETSNTSILTIYHVPTALTVCEIEVPSSTFHISFLAQREQIIVCSNAEGSLRTQIWDCWGGLLVYEEDCARFNADNPFLIFDEFFVQAVDKEFRLCPLFSAAPTNLEPLKRFDEWKATGKELKLSTAIEQHLTRSLCWGYIHDEENILVSKFLIEPWHSFNASKELLFAKWLDNHGNRFFLVGKDSVQVYKTLPKENQKFIKIELQYIWMVPLTQDGTIQDVSLEAREDEDYIEFESEERIINYNLHIQLTNNFTEIIPIPKVNEMASYRIISDACAAIHYIRLRFPEESGYFSRLAIREQLRILLISSVQSYPSMFNKISIGEGEYIYPMEDFIVLGWDELVKKILEYNRYIPLFHNDEQTESALSLLVDLQKSELVQLLVQYIVRHLRERYNYNEKIIARKGKNRTGRVQQPGYAWTVGKILLDLNKYYPDKGMFIMKESSYFTTSLETPTRILNTKLGNPYQTEERSEHDELAAITRMAKLPKVRQAPAESPKKYKKKWFGLMEEEVGVKDETMDFFPQDYNGEKIKKIDWKKEIYGDRRQKRKERLGNTKKTHPAKLCVVPWPDFCVYPPPKSNHEAIWDFHVTASERSPFAEVALNGPSEMFNEISMEAVIKFKWEKFAKIRFLWQLSAYAAYAVIFCVSVSTKSVLIPDSGRNIWANIVFSITSFISILFLLQEFRQMSGRQISYWYSVFNWVDMASYLLPLATGIMVLCNVEPPHWLKCFSVLMVWFNM</sequence>
<dbReference type="GO" id="GO:0005216">
    <property type="term" value="F:monoatomic ion channel activity"/>
    <property type="evidence" value="ECO:0007669"/>
    <property type="project" value="InterPro"/>
</dbReference>
<feature type="transmembrane region" description="Helical" evidence="2">
    <location>
        <begin position="907"/>
        <end position="925"/>
    </location>
</feature>
<dbReference type="InterPro" id="IPR011044">
    <property type="entry name" value="Quino_amine_DH_bsu"/>
</dbReference>
<comment type="caution">
    <text evidence="3">The sequence shown here is derived from an EMBL/GenBank/DDBJ whole genome shotgun (WGS) entry which is preliminary data.</text>
</comment>
<keyword evidence="2" id="KW-1133">Transmembrane helix</keyword>
<accession>A0A9N9HUV8</accession>
<dbReference type="PANTHER" id="PTHR10582:SF2">
    <property type="entry name" value="INACTIVE"/>
    <property type="match status" value="1"/>
</dbReference>
<dbReference type="PANTHER" id="PTHR10582">
    <property type="entry name" value="TRANSIENT RECEPTOR POTENTIAL ION CHANNEL PROTEIN"/>
    <property type="match status" value="1"/>
</dbReference>
<evidence type="ECO:0000256" key="1">
    <source>
        <dbReference type="ARBA" id="ARBA00022737"/>
    </source>
</evidence>
<keyword evidence="2" id="KW-0812">Transmembrane</keyword>